<sequence length="88" mass="9335">MAGSGPPDSGANQVQLARVQAKFVGTGHADTSKVQWANNIHRDSIAVYLGSAPLASYLALARGESIGRERYEMTEAMYAPLVGRESGK</sequence>
<dbReference type="PANTHER" id="PTHR20978">
    <property type="entry name" value="SPLICING FACTOR 3B SUBUNIT 5"/>
    <property type="match status" value="1"/>
</dbReference>
<dbReference type="InterPro" id="IPR009846">
    <property type="entry name" value="SF3b5/RDS3-10"/>
</dbReference>
<dbReference type="AlphaFoldDB" id="A0A830H7R1"/>
<dbReference type="Pfam" id="PF07189">
    <property type="entry name" value="SF3b10"/>
    <property type="match status" value="1"/>
</dbReference>
<reference evidence="1" key="1">
    <citation type="submission" date="2020-10" db="EMBL/GenBank/DDBJ databases">
        <title>Unveiling of a novel bifunctional photoreceptor, Dualchrome1, isolated from a cosmopolitan green alga.</title>
        <authorList>
            <person name="Suzuki S."/>
            <person name="Kawachi M."/>
        </authorList>
    </citation>
    <scope>NUCLEOTIDE SEQUENCE</scope>
    <source>
        <strain evidence="1">NIES 2893</strain>
    </source>
</reference>
<comment type="caution">
    <text evidence="1">The sequence shown here is derived from an EMBL/GenBank/DDBJ whole genome shotgun (WGS) entry which is preliminary data.</text>
</comment>
<name>A0A830H7R1_9CHLO</name>
<keyword evidence="2" id="KW-1185">Reference proteome</keyword>
<dbReference type="GO" id="GO:0000398">
    <property type="term" value="P:mRNA splicing, via spliceosome"/>
    <property type="evidence" value="ECO:0007669"/>
    <property type="project" value="TreeGrafter"/>
</dbReference>
<evidence type="ECO:0000313" key="2">
    <source>
        <dbReference type="Proteomes" id="UP000660262"/>
    </source>
</evidence>
<accession>A0A830H7R1</accession>
<organism evidence="1 2">
    <name type="scientific">Pycnococcus provasolii</name>
    <dbReference type="NCBI Taxonomy" id="41880"/>
    <lineage>
        <taxon>Eukaryota</taxon>
        <taxon>Viridiplantae</taxon>
        <taxon>Chlorophyta</taxon>
        <taxon>Pseudoscourfieldiophyceae</taxon>
        <taxon>Pseudoscourfieldiales</taxon>
        <taxon>Pycnococcaceae</taxon>
        <taxon>Pycnococcus</taxon>
    </lineage>
</organism>
<dbReference type="PANTHER" id="PTHR20978:SF0">
    <property type="entry name" value="SPLICING FACTOR 3B SUBUNIT 5"/>
    <property type="match status" value="1"/>
</dbReference>
<protein>
    <recommendedName>
        <fullName evidence="3">Splicing factor subunit</fullName>
    </recommendedName>
</protein>
<dbReference type="Proteomes" id="UP000660262">
    <property type="component" value="Unassembled WGS sequence"/>
</dbReference>
<dbReference type="EMBL" id="BNJQ01000004">
    <property type="protein sequence ID" value="GHP02708.1"/>
    <property type="molecule type" value="Genomic_DNA"/>
</dbReference>
<gene>
    <name evidence="1" type="ORF">PPROV_000146300</name>
</gene>
<evidence type="ECO:0008006" key="3">
    <source>
        <dbReference type="Google" id="ProtNLM"/>
    </source>
</evidence>
<dbReference type="OrthoDB" id="274726at2759"/>
<proteinExistence type="predicted"/>
<evidence type="ECO:0000313" key="1">
    <source>
        <dbReference type="EMBL" id="GHP02708.1"/>
    </source>
</evidence>
<dbReference type="GO" id="GO:0005686">
    <property type="term" value="C:U2 snRNP"/>
    <property type="evidence" value="ECO:0007669"/>
    <property type="project" value="TreeGrafter"/>
</dbReference>
<dbReference type="GO" id="GO:0071011">
    <property type="term" value="C:precatalytic spliceosome"/>
    <property type="evidence" value="ECO:0007669"/>
    <property type="project" value="TreeGrafter"/>
</dbReference>